<evidence type="ECO:0000313" key="2">
    <source>
        <dbReference type="Proteomes" id="UP000494261"/>
    </source>
</evidence>
<reference evidence="1 2" key="1">
    <citation type="submission" date="2019-09" db="EMBL/GenBank/DDBJ databases">
        <authorList>
            <person name="Depoorter E."/>
        </authorList>
    </citation>
    <scope>NUCLEOTIDE SEQUENCE [LARGE SCALE GENOMIC DNA]</scope>
    <source>
        <strain evidence="1">LMG 13014</strain>
    </source>
</reference>
<protein>
    <submittedName>
        <fullName evidence="1">Uncharacterized protein</fullName>
    </submittedName>
</protein>
<gene>
    <name evidence="1" type="ORF">BLA13014_07600</name>
</gene>
<accession>A0A6P2T0U7</accession>
<organism evidence="1 2">
    <name type="scientific">Burkholderia aenigmatica</name>
    <dbReference type="NCBI Taxonomy" id="2015348"/>
    <lineage>
        <taxon>Bacteria</taxon>
        <taxon>Pseudomonadati</taxon>
        <taxon>Pseudomonadota</taxon>
        <taxon>Betaproteobacteria</taxon>
        <taxon>Burkholderiales</taxon>
        <taxon>Burkholderiaceae</taxon>
        <taxon>Burkholderia</taxon>
        <taxon>Burkholderia cepacia complex</taxon>
    </lineage>
</organism>
<dbReference type="Proteomes" id="UP000494261">
    <property type="component" value="Unassembled WGS sequence"/>
</dbReference>
<dbReference type="EMBL" id="CABVQC010000088">
    <property type="protein sequence ID" value="VWC49502.1"/>
    <property type="molecule type" value="Genomic_DNA"/>
</dbReference>
<evidence type="ECO:0000313" key="1">
    <source>
        <dbReference type="EMBL" id="VWC49502.1"/>
    </source>
</evidence>
<sequence length="102" mass="11570">MGMFDDLKFRHVMPDGYAGENYQTKDLRFGMDMANYEIDSLGRLIRTASDFGQPLGDVRFNYTLTIDATDARHTYALAFTDGFLRTIHCFQTGRTVPFQAAA</sequence>
<proteinExistence type="predicted"/>
<name>A0A6P2T0U7_9BURK</name>
<dbReference type="AlphaFoldDB" id="A0A6P2T0U7"/>